<comment type="caution">
    <text evidence="1">The sequence shown here is derived from an EMBL/GenBank/DDBJ whole genome shotgun (WGS) entry which is preliminary data.</text>
</comment>
<sequence>MKQVARHPKQMLPAKQILTQIIFDKLPEEEIGTTAAVAFPVTPVRLSLRMHLNVDNAKKYLIESVVKDNILSGFRATILNVLQPLSRSL</sequence>
<proteinExistence type="predicted"/>
<evidence type="ECO:0000313" key="1">
    <source>
        <dbReference type="EMBL" id="GIY68251.1"/>
    </source>
</evidence>
<keyword evidence="2" id="KW-1185">Reference proteome</keyword>
<dbReference type="EMBL" id="BPLQ01012850">
    <property type="protein sequence ID" value="GIY68251.1"/>
    <property type="molecule type" value="Genomic_DNA"/>
</dbReference>
<gene>
    <name evidence="1" type="ORF">CDAR_499881</name>
</gene>
<reference evidence="1 2" key="1">
    <citation type="submission" date="2021-06" db="EMBL/GenBank/DDBJ databases">
        <title>Caerostris darwini draft genome.</title>
        <authorList>
            <person name="Kono N."/>
            <person name="Arakawa K."/>
        </authorList>
    </citation>
    <scope>NUCLEOTIDE SEQUENCE [LARGE SCALE GENOMIC DNA]</scope>
</reference>
<dbReference type="AlphaFoldDB" id="A0AAV4VEC2"/>
<organism evidence="1 2">
    <name type="scientific">Caerostris darwini</name>
    <dbReference type="NCBI Taxonomy" id="1538125"/>
    <lineage>
        <taxon>Eukaryota</taxon>
        <taxon>Metazoa</taxon>
        <taxon>Ecdysozoa</taxon>
        <taxon>Arthropoda</taxon>
        <taxon>Chelicerata</taxon>
        <taxon>Arachnida</taxon>
        <taxon>Araneae</taxon>
        <taxon>Araneomorphae</taxon>
        <taxon>Entelegynae</taxon>
        <taxon>Araneoidea</taxon>
        <taxon>Araneidae</taxon>
        <taxon>Caerostris</taxon>
    </lineage>
</organism>
<protein>
    <submittedName>
        <fullName evidence="1">Uncharacterized protein</fullName>
    </submittedName>
</protein>
<accession>A0AAV4VEC2</accession>
<evidence type="ECO:0000313" key="2">
    <source>
        <dbReference type="Proteomes" id="UP001054837"/>
    </source>
</evidence>
<name>A0AAV4VEC2_9ARAC</name>
<dbReference type="Proteomes" id="UP001054837">
    <property type="component" value="Unassembled WGS sequence"/>
</dbReference>